<name>A0A852S0Q7_9ACTN</name>
<evidence type="ECO:0000256" key="8">
    <source>
        <dbReference type="ARBA" id="ARBA00022989"/>
    </source>
</evidence>
<feature type="transmembrane region" description="Helical" evidence="10">
    <location>
        <begin position="16"/>
        <end position="35"/>
    </location>
</feature>
<dbReference type="InterPro" id="IPR050428">
    <property type="entry name" value="TCS_sensor_his_kinase"/>
</dbReference>
<evidence type="ECO:0000313" key="14">
    <source>
        <dbReference type="Proteomes" id="UP000582231"/>
    </source>
</evidence>
<dbReference type="EC" id="2.7.13.3" evidence="3"/>
<evidence type="ECO:0000256" key="3">
    <source>
        <dbReference type="ARBA" id="ARBA00012438"/>
    </source>
</evidence>
<evidence type="ECO:0000256" key="7">
    <source>
        <dbReference type="ARBA" id="ARBA00022777"/>
    </source>
</evidence>
<dbReference type="SMART" id="SM00388">
    <property type="entry name" value="HisKA"/>
    <property type="match status" value="1"/>
</dbReference>
<dbReference type="InterPro" id="IPR036097">
    <property type="entry name" value="HisK_dim/P_sf"/>
</dbReference>
<organism evidence="13 14">
    <name type="scientific">Nocardioides kongjuensis</name>
    <dbReference type="NCBI Taxonomy" id="349522"/>
    <lineage>
        <taxon>Bacteria</taxon>
        <taxon>Bacillati</taxon>
        <taxon>Actinomycetota</taxon>
        <taxon>Actinomycetes</taxon>
        <taxon>Propionibacteriales</taxon>
        <taxon>Nocardioidaceae</taxon>
        <taxon>Nocardioides</taxon>
    </lineage>
</organism>
<keyword evidence="4" id="KW-0597">Phosphoprotein</keyword>
<dbReference type="Gene3D" id="6.10.340.10">
    <property type="match status" value="1"/>
</dbReference>
<dbReference type="SMART" id="SM00304">
    <property type="entry name" value="HAMP"/>
    <property type="match status" value="1"/>
</dbReference>
<comment type="catalytic activity">
    <reaction evidence="1">
        <text>ATP + protein L-histidine = ADP + protein N-phospho-L-histidine.</text>
        <dbReference type="EC" id="2.7.13.3"/>
    </reaction>
</comment>
<dbReference type="Gene3D" id="3.30.565.10">
    <property type="entry name" value="Histidine kinase-like ATPase, C-terminal domain"/>
    <property type="match status" value="1"/>
</dbReference>
<proteinExistence type="predicted"/>
<keyword evidence="7 13" id="KW-0418">Kinase</keyword>
<comment type="subcellular location">
    <subcellularLocation>
        <location evidence="2">Cell membrane</location>
    </subcellularLocation>
</comment>
<dbReference type="InterPro" id="IPR005467">
    <property type="entry name" value="His_kinase_dom"/>
</dbReference>
<evidence type="ECO:0000256" key="1">
    <source>
        <dbReference type="ARBA" id="ARBA00000085"/>
    </source>
</evidence>
<keyword evidence="10" id="KW-0472">Membrane</keyword>
<dbReference type="Proteomes" id="UP000582231">
    <property type="component" value="Unassembled WGS sequence"/>
</dbReference>
<feature type="domain" description="Histidine kinase" evidence="11">
    <location>
        <begin position="215"/>
        <end position="393"/>
    </location>
</feature>
<keyword evidence="6 10" id="KW-0812">Transmembrane</keyword>
<keyword evidence="14" id="KW-1185">Reference proteome</keyword>
<dbReference type="SUPFAM" id="SSF55874">
    <property type="entry name" value="ATPase domain of HSP90 chaperone/DNA topoisomerase II/histidine kinase"/>
    <property type="match status" value="1"/>
</dbReference>
<dbReference type="InterPro" id="IPR003660">
    <property type="entry name" value="HAMP_dom"/>
</dbReference>
<comment type="caution">
    <text evidence="13">The sequence shown here is derived from an EMBL/GenBank/DDBJ whole genome shotgun (WGS) entry which is preliminary data.</text>
</comment>
<dbReference type="AlphaFoldDB" id="A0A852S0Q7"/>
<reference evidence="13 14" key="1">
    <citation type="submission" date="2020-07" db="EMBL/GenBank/DDBJ databases">
        <title>Sequencing the genomes of 1000 actinobacteria strains.</title>
        <authorList>
            <person name="Klenk H.-P."/>
        </authorList>
    </citation>
    <scope>NUCLEOTIDE SEQUENCE [LARGE SCALE GENOMIC DNA]</scope>
    <source>
        <strain evidence="13 14">DSM 19082</strain>
    </source>
</reference>
<sequence length="406" mass="41993">MPSAPAGWRHSLRTRITVAVVGAATATLVGVGVVVDHQSAVDARDRLRTQALTELDAGIAVLEVTSTLRYDLSLDPARVPGPLRASLPAAGEDRAATYYADDRMWAARRLSSDRVASVALDDGPVRAARASLRRRMLVAAGAVLPLTALVGLLVGAGLSRRLRRAAGAAEVISHGGTARCTVGGRDEVAALSRAVDAMADALERRFHVEQAFSADVAHELRTPVAALVSASELLPPGETTDLTRALVARLRRLVEDLLEVARLDSGAEEVALSVHRLGSLVPGASVVRDADVLVDPRRVERIVTNLVANAERHGGGLTQLRVDGPRVVVRDGGAGFPADVLAAGAIRFHSAGQGTGLGLTIVQGQARALGATVTMRNPPTGGAEVVVGFQEPGPSSGSTGSTVCSG</sequence>
<dbReference type="InterPro" id="IPR036890">
    <property type="entry name" value="HATPase_C_sf"/>
</dbReference>
<dbReference type="InterPro" id="IPR003594">
    <property type="entry name" value="HATPase_dom"/>
</dbReference>
<feature type="transmembrane region" description="Helical" evidence="10">
    <location>
        <begin position="136"/>
        <end position="158"/>
    </location>
</feature>
<evidence type="ECO:0000256" key="4">
    <source>
        <dbReference type="ARBA" id="ARBA00022553"/>
    </source>
</evidence>
<gene>
    <name evidence="13" type="ORF">BJ958_003948</name>
</gene>
<dbReference type="Pfam" id="PF00672">
    <property type="entry name" value="HAMP"/>
    <property type="match status" value="1"/>
</dbReference>
<dbReference type="PROSITE" id="PS50109">
    <property type="entry name" value="HIS_KIN"/>
    <property type="match status" value="1"/>
</dbReference>
<evidence type="ECO:0000256" key="5">
    <source>
        <dbReference type="ARBA" id="ARBA00022679"/>
    </source>
</evidence>
<evidence type="ECO:0000256" key="9">
    <source>
        <dbReference type="ARBA" id="ARBA00023012"/>
    </source>
</evidence>
<dbReference type="GO" id="GO:0000155">
    <property type="term" value="F:phosphorelay sensor kinase activity"/>
    <property type="evidence" value="ECO:0007669"/>
    <property type="project" value="InterPro"/>
</dbReference>
<evidence type="ECO:0000256" key="2">
    <source>
        <dbReference type="ARBA" id="ARBA00004236"/>
    </source>
</evidence>
<dbReference type="EMBL" id="JACCBF010000001">
    <property type="protein sequence ID" value="NYD32402.1"/>
    <property type="molecule type" value="Genomic_DNA"/>
</dbReference>
<dbReference type="Gene3D" id="1.10.287.130">
    <property type="match status" value="1"/>
</dbReference>
<dbReference type="PANTHER" id="PTHR45436">
    <property type="entry name" value="SENSOR HISTIDINE KINASE YKOH"/>
    <property type="match status" value="1"/>
</dbReference>
<dbReference type="SUPFAM" id="SSF47384">
    <property type="entry name" value="Homodimeric domain of signal transducing histidine kinase"/>
    <property type="match status" value="1"/>
</dbReference>
<keyword evidence="9" id="KW-0902">Two-component regulatory system</keyword>
<evidence type="ECO:0000256" key="6">
    <source>
        <dbReference type="ARBA" id="ARBA00022692"/>
    </source>
</evidence>
<keyword evidence="5" id="KW-0808">Transferase</keyword>
<dbReference type="Pfam" id="PF00512">
    <property type="entry name" value="HisKA"/>
    <property type="match status" value="1"/>
</dbReference>
<dbReference type="PROSITE" id="PS50885">
    <property type="entry name" value="HAMP"/>
    <property type="match status" value="1"/>
</dbReference>
<dbReference type="InterPro" id="IPR003661">
    <property type="entry name" value="HisK_dim/P_dom"/>
</dbReference>
<evidence type="ECO:0000259" key="12">
    <source>
        <dbReference type="PROSITE" id="PS50885"/>
    </source>
</evidence>
<dbReference type="RefSeq" id="WP_179728587.1">
    <property type="nucleotide sequence ID" value="NZ_BAABEF010000001.1"/>
</dbReference>
<evidence type="ECO:0000313" key="13">
    <source>
        <dbReference type="EMBL" id="NYD32402.1"/>
    </source>
</evidence>
<protein>
    <recommendedName>
        <fullName evidence="3">histidine kinase</fullName>
        <ecNumber evidence="3">2.7.13.3</ecNumber>
    </recommendedName>
</protein>
<dbReference type="Pfam" id="PF02518">
    <property type="entry name" value="HATPase_c"/>
    <property type="match status" value="1"/>
</dbReference>
<evidence type="ECO:0000256" key="10">
    <source>
        <dbReference type="SAM" id="Phobius"/>
    </source>
</evidence>
<accession>A0A852S0Q7</accession>
<dbReference type="CDD" id="cd00082">
    <property type="entry name" value="HisKA"/>
    <property type="match status" value="1"/>
</dbReference>
<dbReference type="SMART" id="SM00387">
    <property type="entry name" value="HATPase_c"/>
    <property type="match status" value="1"/>
</dbReference>
<evidence type="ECO:0000259" key="11">
    <source>
        <dbReference type="PROSITE" id="PS50109"/>
    </source>
</evidence>
<dbReference type="PANTHER" id="PTHR45436:SF5">
    <property type="entry name" value="SENSOR HISTIDINE KINASE TRCS"/>
    <property type="match status" value="1"/>
</dbReference>
<dbReference type="GO" id="GO:0005886">
    <property type="term" value="C:plasma membrane"/>
    <property type="evidence" value="ECO:0007669"/>
    <property type="project" value="UniProtKB-SubCell"/>
</dbReference>
<feature type="domain" description="HAMP" evidence="12">
    <location>
        <begin position="156"/>
        <end position="207"/>
    </location>
</feature>
<keyword evidence="8 10" id="KW-1133">Transmembrane helix</keyword>